<sequence length="107" mass="12742">MQTLKEELISNWRKTVEAKKCIKSTCGYVYNDIEKCLFCPLNINYSSSAVCTMYKEFTLTKQEWKVIFDMLENIPAKYYTKSEFKRSKFTKVYNKLMEMHNASNKEC</sequence>
<evidence type="ECO:0000313" key="1">
    <source>
        <dbReference type="EMBL" id="QJI01129.1"/>
    </source>
</evidence>
<reference evidence="1" key="1">
    <citation type="submission" date="2020-03" db="EMBL/GenBank/DDBJ databases">
        <title>The deep terrestrial virosphere.</title>
        <authorList>
            <person name="Holmfeldt K."/>
            <person name="Nilsson E."/>
            <person name="Simone D."/>
            <person name="Lopez-Fernandez M."/>
            <person name="Wu X."/>
            <person name="de Brujin I."/>
            <person name="Lundin D."/>
            <person name="Andersson A."/>
            <person name="Bertilsson S."/>
            <person name="Dopson M."/>
        </authorList>
    </citation>
    <scope>NUCLEOTIDE SEQUENCE</scope>
    <source>
        <strain evidence="1">TM448B02294</strain>
    </source>
</reference>
<dbReference type="EMBL" id="MT144899">
    <property type="protein sequence ID" value="QJI01129.1"/>
    <property type="molecule type" value="Genomic_DNA"/>
</dbReference>
<gene>
    <name evidence="1" type="ORF">TM448B02294_0022</name>
</gene>
<accession>A0A6M3XT80</accession>
<organism evidence="1">
    <name type="scientific">viral metagenome</name>
    <dbReference type="NCBI Taxonomy" id="1070528"/>
    <lineage>
        <taxon>unclassified sequences</taxon>
        <taxon>metagenomes</taxon>
        <taxon>organismal metagenomes</taxon>
    </lineage>
</organism>
<name>A0A6M3XT80_9ZZZZ</name>
<dbReference type="AlphaFoldDB" id="A0A6M3XT80"/>
<proteinExistence type="predicted"/>
<protein>
    <submittedName>
        <fullName evidence="1">Uncharacterized protein</fullName>
    </submittedName>
</protein>